<organism evidence="7 8">
    <name type="scientific">Candidatus Brevifilum fermentans</name>
    <dbReference type="NCBI Taxonomy" id="1986204"/>
    <lineage>
        <taxon>Bacteria</taxon>
        <taxon>Bacillati</taxon>
        <taxon>Chloroflexota</taxon>
        <taxon>Anaerolineae</taxon>
        <taxon>Anaerolineales</taxon>
        <taxon>Anaerolineaceae</taxon>
        <taxon>Candidatus Brevifilum</taxon>
    </lineage>
</organism>
<dbReference type="InterPro" id="IPR011701">
    <property type="entry name" value="MFS"/>
</dbReference>
<feature type="transmembrane region" description="Helical" evidence="5">
    <location>
        <begin position="351"/>
        <end position="373"/>
    </location>
</feature>
<evidence type="ECO:0000313" key="7">
    <source>
        <dbReference type="EMBL" id="SMX54933.1"/>
    </source>
</evidence>
<dbReference type="PROSITE" id="PS50850">
    <property type="entry name" value="MFS"/>
    <property type="match status" value="1"/>
</dbReference>
<name>A0A1Y6K5L2_9CHLR</name>
<keyword evidence="4 5" id="KW-0472">Membrane</keyword>
<dbReference type="InterPro" id="IPR036259">
    <property type="entry name" value="MFS_trans_sf"/>
</dbReference>
<evidence type="ECO:0000259" key="6">
    <source>
        <dbReference type="PROSITE" id="PS50850"/>
    </source>
</evidence>
<keyword evidence="2 5" id="KW-0812">Transmembrane</keyword>
<sequence length="424" mass="46581">MKTTNTILQKKTKQRILSNTLIVFMVAMVFANVASEMYMTMLPLYMRYLGADVVQIGIFFTVSQIIPLILQVLGGWVSDTIGRLRSVALGSVIGLGAFISPIFVPTWQWLYLTEGLNAMTRSLIGPSFGAFIAEETSEEHRGKVYGMTDTIYSVVTVIGPPLAGWLADTYGFRIMLTVAAAIYICATIIRVFLSKIAVKRHPDISRESFSFKTMRNNFKTIFGLAIAGGVLTWLLLTDGVRDIAFSLSFRLMPVYLEDIAGLNLQQIGWLTSFFGIAMMLTTIPAGWFADRFSERAAIALGFILEFVALIMMINLEAFIGFAAAWIIFGVGVGLLSPAYQSLLSKALPERLLGTGFGLIHASLGIFSLPAPAFGSFLWKAISPQAPFYITAVFALITVIPAWLKFKLSAHDLERAAQANGNHQH</sequence>
<feature type="transmembrane region" description="Helical" evidence="5">
    <location>
        <begin position="267"/>
        <end position="289"/>
    </location>
</feature>
<dbReference type="GO" id="GO:0005886">
    <property type="term" value="C:plasma membrane"/>
    <property type="evidence" value="ECO:0007669"/>
    <property type="project" value="UniProtKB-SubCell"/>
</dbReference>
<evidence type="ECO:0000313" key="8">
    <source>
        <dbReference type="Proteomes" id="UP000195514"/>
    </source>
</evidence>
<feature type="transmembrane region" description="Helical" evidence="5">
    <location>
        <begin position="170"/>
        <end position="193"/>
    </location>
</feature>
<protein>
    <submittedName>
        <fullName evidence="7">Major facilitator superfamily transporter</fullName>
    </submittedName>
</protein>
<dbReference type="Gene3D" id="1.20.1250.20">
    <property type="entry name" value="MFS general substrate transporter like domains"/>
    <property type="match status" value="2"/>
</dbReference>
<dbReference type="GO" id="GO:0022857">
    <property type="term" value="F:transmembrane transporter activity"/>
    <property type="evidence" value="ECO:0007669"/>
    <property type="project" value="InterPro"/>
</dbReference>
<dbReference type="OrthoDB" id="65739at2"/>
<keyword evidence="3 5" id="KW-1133">Transmembrane helix</keyword>
<dbReference type="AlphaFoldDB" id="A0A1Y6K5L2"/>
<evidence type="ECO:0000256" key="2">
    <source>
        <dbReference type="ARBA" id="ARBA00022692"/>
    </source>
</evidence>
<reference evidence="8" key="1">
    <citation type="submission" date="2017-05" db="EMBL/GenBank/DDBJ databases">
        <authorList>
            <person name="Kirkegaard R."/>
            <person name="Mcilroy J S."/>
        </authorList>
    </citation>
    <scope>NUCLEOTIDE SEQUENCE [LARGE SCALE GENOMIC DNA]</scope>
</reference>
<proteinExistence type="predicted"/>
<feature type="transmembrane region" description="Helical" evidence="5">
    <location>
        <begin position="296"/>
        <end position="313"/>
    </location>
</feature>
<dbReference type="PANTHER" id="PTHR23518:SF2">
    <property type="entry name" value="MAJOR FACILITATOR SUPERFAMILY TRANSPORTER"/>
    <property type="match status" value="1"/>
</dbReference>
<feature type="transmembrane region" description="Helical" evidence="5">
    <location>
        <begin position="53"/>
        <end position="76"/>
    </location>
</feature>
<dbReference type="RefSeq" id="WP_087862735.1">
    <property type="nucleotide sequence ID" value="NZ_LT859958.1"/>
</dbReference>
<accession>A0A1Y6K5L2</accession>
<feature type="transmembrane region" description="Helical" evidence="5">
    <location>
        <begin position="385"/>
        <end position="403"/>
    </location>
</feature>
<feature type="domain" description="Major facilitator superfamily (MFS) profile" evidence="6">
    <location>
        <begin position="20"/>
        <end position="409"/>
    </location>
</feature>
<feature type="transmembrane region" description="Helical" evidence="5">
    <location>
        <begin position="319"/>
        <end position="339"/>
    </location>
</feature>
<dbReference type="CDD" id="cd17325">
    <property type="entry name" value="MFS_MdtG_SLC18_like"/>
    <property type="match status" value="1"/>
</dbReference>
<evidence type="ECO:0000256" key="3">
    <source>
        <dbReference type="ARBA" id="ARBA00022989"/>
    </source>
</evidence>
<dbReference type="KEGG" id="abat:CFX1CAM_1868"/>
<evidence type="ECO:0000256" key="1">
    <source>
        <dbReference type="ARBA" id="ARBA00004651"/>
    </source>
</evidence>
<feature type="transmembrane region" description="Helical" evidence="5">
    <location>
        <begin position="21"/>
        <end position="41"/>
    </location>
</feature>
<evidence type="ECO:0000256" key="5">
    <source>
        <dbReference type="SAM" id="Phobius"/>
    </source>
</evidence>
<keyword evidence="8" id="KW-1185">Reference proteome</keyword>
<dbReference type="PANTHER" id="PTHR23518">
    <property type="entry name" value="C-METHYLTRANSFERASE"/>
    <property type="match status" value="1"/>
</dbReference>
<dbReference type="InterPro" id="IPR020846">
    <property type="entry name" value="MFS_dom"/>
</dbReference>
<feature type="transmembrane region" description="Helical" evidence="5">
    <location>
        <begin position="88"/>
        <end position="110"/>
    </location>
</feature>
<comment type="subcellular location">
    <subcellularLocation>
        <location evidence="1">Cell membrane</location>
        <topology evidence="1">Multi-pass membrane protein</topology>
    </subcellularLocation>
</comment>
<dbReference type="Proteomes" id="UP000195514">
    <property type="component" value="Chromosome I"/>
</dbReference>
<dbReference type="Pfam" id="PF07690">
    <property type="entry name" value="MFS_1"/>
    <property type="match status" value="1"/>
</dbReference>
<evidence type="ECO:0000256" key="4">
    <source>
        <dbReference type="ARBA" id="ARBA00023136"/>
    </source>
</evidence>
<gene>
    <name evidence="7" type="ORF">CFX1CAM_1868</name>
</gene>
<dbReference type="EMBL" id="LT859958">
    <property type="protein sequence ID" value="SMX54933.1"/>
    <property type="molecule type" value="Genomic_DNA"/>
</dbReference>
<dbReference type="SUPFAM" id="SSF103473">
    <property type="entry name" value="MFS general substrate transporter"/>
    <property type="match status" value="1"/>
</dbReference>
<feature type="transmembrane region" description="Helical" evidence="5">
    <location>
        <begin position="218"/>
        <end position="236"/>
    </location>
</feature>